<accession>A0A1W6WX04</accession>
<name>A0A1W6WX04_BACTU</name>
<dbReference type="AlphaFoldDB" id="A0A1W6WX04"/>
<proteinExistence type="predicted"/>
<geneLocation type="plasmid" evidence="1 2">
    <name>poh1</name>
</geneLocation>
<evidence type="ECO:0000313" key="1">
    <source>
        <dbReference type="EMBL" id="ARP61100.1"/>
    </source>
</evidence>
<gene>
    <name evidence="1" type="ORF">CAB88_29100</name>
</gene>
<sequence length="79" mass="9584">MKDLLPPFATLGCWHIKKENGQTTLFLFDMLFFIFNEKKTNLVLIRIRRFVLLHGSNDMFNYHYYNGFYKYFQLGLTSY</sequence>
<organism evidence="1 2">
    <name type="scientific">Bacillus thuringiensis</name>
    <dbReference type="NCBI Taxonomy" id="1428"/>
    <lineage>
        <taxon>Bacteria</taxon>
        <taxon>Bacillati</taxon>
        <taxon>Bacillota</taxon>
        <taxon>Bacilli</taxon>
        <taxon>Bacillales</taxon>
        <taxon>Bacillaceae</taxon>
        <taxon>Bacillus</taxon>
        <taxon>Bacillus cereus group</taxon>
    </lineage>
</organism>
<dbReference type="EMBL" id="CP021062">
    <property type="protein sequence ID" value="ARP61100.1"/>
    <property type="molecule type" value="Genomic_DNA"/>
</dbReference>
<reference evidence="1 2" key="1">
    <citation type="submission" date="2017-04" db="EMBL/GenBank/DDBJ databases">
        <title>Complete Genome Sequence of Bacillus thuringiensis type Strain ATCC 10792.</title>
        <authorList>
            <person name="Oh D.-H."/>
            <person name="Park B.-J."/>
            <person name="Shuai W."/>
            <person name="Chelliah R."/>
        </authorList>
    </citation>
    <scope>NUCLEOTIDE SEQUENCE [LARGE SCALE GENOMIC DNA]</scope>
    <source>
        <strain evidence="1 2">ATCC 10792</strain>
        <plasmid evidence="1 2">poh1</plasmid>
    </source>
</reference>
<dbReference type="Proteomes" id="UP000194143">
    <property type="component" value="Plasmid poh1"/>
</dbReference>
<keyword evidence="2" id="KW-1185">Reference proteome</keyword>
<evidence type="ECO:0000313" key="2">
    <source>
        <dbReference type="Proteomes" id="UP000194143"/>
    </source>
</evidence>
<keyword evidence="1" id="KW-0614">Plasmid</keyword>
<protein>
    <submittedName>
        <fullName evidence="1">Uncharacterized protein</fullName>
    </submittedName>
</protein>